<comment type="caution">
    <text evidence="2">The sequence shown here is derived from an EMBL/GenBank/DDBJ whole genome shotgun (WGS) entry which is preliminary data.</text>
</comment>
<accession>A0A917RFA6</accession>
<dbReference type="AlphaFoldDB" id="A0A917RFA6"/>
<proteinExistence type="predicted"/>
<dbReference type="InterPro" id="IPR036457">
    <property type="entry name" value="PPM-type-like_dom_sf"/>
</dbReference>
<dbReference type="SMART" id="SM00331">
    <property type="entry name" value="PP2C_SIG"/>
    <property type="match status" value="1"/>
</dbReference>
<dbReference type="Proteomes" id="UP000637788">
    <property type="component" value="Unassembled WGS sequence"/>
</dbReference>
<evidence type="ECO:0000313" key="3">
    <source>
        <dbReference type="Proteomes" id="UP000637788"/>
    </source>
</evidence>
<name>A0A917RFA6_9ACTN</name>
<keyword evidence="3" id="KW-1185">Reference proteome</keyword>
<evidence type="ECO:0000313" key="2">
    <source>
        <dbReference type="EMBL" id="GGL03558.1"/>
    </source>
</evidence>
<dbReference type="PROSITE" id="PS51746">
    <property type="entry name" value="PPM_2"/>
    <property type="match status" value="1"/>
</dbReference>
<dbReference type="RefSeq" id="WP_189326257.1">
    <property type="nucleotide sequence ID" value="NZ_BMPQ01000029.1"/>
</dbReference>
<evidence type="ECO:0000259" key="1">
    <source>
        <dbReference type="PROSITE" id="PS51746"/>
    </source>
</evidence>
<reference evidence="2" key="1">
    <citation type="journal article" date="2014" name="Int. J. Syst. Evol. Microbiol.">
        <title>Complete genome sequence of Corynebacterium casei LMG S-19264T (=DSM 44701T), isolated from a smear-ripened cheese.</title>
        <authorList>
            <consortium name="US DOE Joint Genome Institute (JGI-PGF)"/>
            <person name="Walter F."/>
            <person name="Albersmeier A."/>
            <person name="Kalinowski J."/>
            <person name="Ruckert C."/>
        </authorList>
    </citation>
    <scope>NUCLEOTIDE SEQUENCE</scope>
    <source>
        <strain evidence="2">JCM 3035</strain>
    </source>
</reference>
<dbReference type="InterPro" id="IPR001932">
    <property type="entry name" value="PPM-type_phosphatase-like_dom"/>
</dbReference>
<gene>
    <name evidence="2" type="ORF">GCM10010094_75550</name>
</gene>
<reference evidence="2" key="2">
    <citation type="submission" date="2020-09" db="EMBL/GenBank/DDBJ databases">
        <authorList>
            <person name="Sun Q."/>
            <person name="Ohkuma M."/>
        </authorList>
    </citation>
    <scope>NUCLEOTIDE SEQUENCE</scope>
    <source>
        <strain evidence="2">JCM 3035</strain>
    </source>
</reference>
<dbReference type="Gene3D" id="3.60.40.10">
    <property type="entry name" value="PPM-type phosphatase domain"/>
    <property type="match status" value="1"/>
</dbReference>
<feature type="domain" description="PPM-type phosphatase" evidence="1">
    <location>
        <begin position="7"/>
        <end position="225"/>
    </location>
</feature>
<organism evidence="2 3">
    <name type="scientific">Streptomyces flaveus</name>
    <dbReference type="NCBI Taxonomy" id="66370"/>
    <lineage>
        <taxon>Bacteria</taxon>
        <taxon>Bacillati</taxon>
        <taxon>Actinomycetota</taxon>
        <taxon>Actinomycetes</taxon>
        <taxon>Kitasatosporales</taxon>
        <taxon>Streptomycetaceae</taxon>
        <taxon>Streptomyces</taxon>
        <taxon>Streptomyces aurantiacus group</taxon>
    </lineage>
</organism>
<dbReference type="EMBL" id="BMPQ01000029">
    <property type="protein sequence ID" value="GGL03558.1"/>
    <property type="molecule type" value="Genomic_DNA"/>
</dbReference>
<dbReference type="SUPFAM" id="SSF81606">
    <property type="entry name" value="PP2C-like"/>
    <property type="match status" value="1"/>
</dbReference>
<sequence length="227" mass="23922">MSRTPWFVGGAQRQGRREVQADAFAIAGDQATGRIAVAVTDGIGDTPAAAKAADLTAEEAARAALAATPETGCVQARNQLAASRIAADASIITALFDPSHSRVQIAWAGVCRAYVLTTEEQLQRATYDHSLGERIRRHTGKRGPLPLYDRKVTRTVARHEFVTTSLPACSTVGVLLCTDGVSQSVTDRTIIAALQYDDPTEGAELLAGTAGINGPDNATAVVLRRTP</sequence>
<dbReference type="SMART" id="SM00332">
    <property type="entry name" value="PP2Cc"/>
    <property type="match status" value="1"/>
</dbReference>
<protein>
    <recommendedName>
        <fullName evidence="1">PPM-type phosphatase domain-containing protein</fullName>
    </recommendedName>
</protein>